<evidence type="ECO:0000313" key="2">
    <source>
        <dbReference type="EMBL" id="MXQ73522.1"/>
    </source>
</evidence>
<accession>A0A6N8U632</accession>
<dbReference type="InterPro" id="IPR004843">
    <property type="entry name" value="Calcineurin-like_PHP"/>
</dbReference>
<gene>
    <name evidence="2" type="ORF">GSF08_06195</name>
</gene>
<dbReference type="Gene3D" id="3.60.21.10">
    <property type="match status" value="1"/>
</dbReference>
<feature type="domain" description="Calcineurin-like phosphoesterase" evidence="1">
    <location>
        <begin position="55"/>
        <end position="224"/>
    </location>
</feature>
<comment type="caution">
    <text evidence="2">The sequence shown here is derived from an EMBL/GenBank/DDBJ whole genome shotgun (WGS) entry which is preliminary data.</text>
</comment>
<protein>
    <submittedName>
        <fullName evidence="2">Metallophosphoesterase</fullName>
    </submittedName>
</protein>
<dbReference type="GO" id="GO:0016020">
    <property type="term" value="C:membrane"/>
    <property type="evidence" value="ECO:0007669"/>
    <property type="project" value="GOC"/>
</dbReference>
<keyword evidence="3" id="KW-1185">Reference proteome</keyword>
<dbReference type="InterPro" id="IPR051158">
    <property type="entry name" value="Metallophosphoesterase_sf"/>
</dbReference>
<proteinExistence type="predicted"/>
<dbReference type="SUPFAM" id="SSF56300">
    <property type="entry name" value="Metallo-dependent phosphatases"/>
    <property type="match status" value="1"/>
</dbReference>
<evidence type="ECO:0000313" key="3">
    <source>
        <dbReference type="Proteomes" id="UP000434036"/>
    </source>
</evidence>
<dbReference type="GO" id="GO:0008758">
    <property type="term" value="F:UDP-2,3-diacylglucosamine hydrolase activity"/>
    <property type="evidence" value="ECO:0007669"/>
    <property type="project" value="TreeGrafter"/>
</dbReference>
<reference evidence="2 3" key="1">
    <citation type="submission" date="2019-12" db="EMBL/GenBank/DDBJ databases">
        <authorList>
            <person name="Yang R."/>
        </authorList>
    </citation>
    <scope>NUCLEOTIDE SEQUENCE [LARGE SCALE GENOMIC DNA]</scope>
    <source>
        <strain evidence="2 3">DONG20-135</strain>
    </source>
</reference>
<sequence length="286" mass="31620">MLKRLLKFLLFLLTIAMIIAGFLAYGMFVSVERVNLNYQSAASSKIPKSLNNVQIAFISDIDYNAYMDKTRLSKMMKRLNDAHPDVIIFGGDLFYAPEKQMPDETKQQEVTEILKKLDAPLGKFAVLGEQDLMNADIKNMVSSILYNSDFEMITNQLVRIRKGANASISLIGLDSMIGGQPDISKAFQNVNANEFNMVFTHCPDLIAQLPTNNINVMVAGHSHGGQIALPLLGPLHKMSGAEAYNKGTYKVQQTTLSVSNGLGTRDTDVRLFAPPEIIIYRLAAAK</sequence>
<dbReference type="Pfam" id="PF00149">
    <property type="entry name" value="Metallophos"/>
    <property type="match status" value="1"/>
</dbReference>
<dbReference type="PANTHER" id="PTHR31302:SF25">
    <property type="entry name" value="PHOSPHOESTERASE"/>
    <property type="match status" value="1"/>
</dbReference>
<organism evidence="2 3">
    <name type="scientific">Copranaerobaculum intestinale</name>
    <dbReference type="NCBI Taxonomy" id="2692629"/>
    <lineage>
        <taxon>Bacteria</taxon>
        <taxon>Bacillati</taxon>
        <taxon>Bacillota</taxon>
        <taxon>Erysipelotrichia</taxon>
        <taxon>Erysipelotrichales</taxon>
        <taxon>Erysipelotrichaceae</taxon>
        <taxon>Copranaerobaculum</taxon>
    </lineage>
</organism>
<reference evidence="2 3" key="2">
    <citation type="submission" date="2020-01" db="EMBL/GenBank/DDBJ databases">
        <title>Clostridiaceae sp. nov. isolated from the gut of human by culturomics.</title>
        <authorList>
            <person name="Chang Y."/>
        </authorList>
    </citation>
    <scope>NUCLEOTIDE SEQUENCE [LARGE SCALE GENOMIC DNA]</scope>
    <source>
        <strain evidence="2 3">DONG20-135</strain>
    </source>
</reference>
<dbReference type="InterPro" id="IPR029052">
    <property type="entry name" value="Metallo-depent_PP-like"/>
</dbReference>
<dbReference type="Proteomes" id="UP000434036">
    <property type="component" value="Unassembled WGS sequence"/>
</dbReference>
<evidence type="ECO:0000259" key="1">
    <source>
        <dbReference type="Pfam" id="PF00149"/>
    </source>
</evidence>
<dbReference type="PANTHER" id="PTHR31302">
    <property type="entry name" value="TRANSMEMBRANE PROTEIN WITH METALLOPHOSPHOESTERASE DOMAIN-RELATED"/>
    <property type="match status" value="1"/>
</dbReference>
<dbReference type="EMBL" id="WUUQ01000002">
    <property type="protein sequence ID" value="MXQ73522.1"/>
    <property type="molecule type" value="Genomic_DNA"/>
</dbReference>
<name>A0A6N8U632_9FIRM</name>
<dbReference type="AlphaFoldDB" id="A0A6N8U632"/>
<dbReference type="GO" id="GO:0009245">
    <property type="term" value="P:lipid A biosynthetic process"/>
    <property type="evidence" value="ECO:0007669"/>
    <property type="project" value="TreeGrafter"/>
</dbReference>
<dbReference type="RefSeq" id="WP_160624964.1">
    <property type="nucleotide sequence ID" value="NZ_WUUQ01000002.1"/>
</dbReference>